<dbReference type="GO" id="GO:0016787">
    <property type="term" value="F:hydrolase activity"/>
    <property type="evidence" value="ECO:0007669"/>
    <property type="project" value="UniProtKB-KW"/>
</dbReference>
<dbReference type="STRING" id="543379.A0A232ELK0"/>
<feature type="region of interest" description="Disordered" evidence="5">
    <location>
        <begin position="76"/>
        <end position="104"/>
    </location>
</feature>
<dbReference type="PANTHER" id="PTHR45766">
    <property type="entry name" value="DNA ANNEALING HELICASE AND ENDONUCLEASE ZRANB3 FAMILY MEMBER"/>
    <property type="match status" value="1"/>
</dbReference>
<dbReference type="InterPro" id="IPR010003">
    <property type="entry name" value="HARP_dom"/>
</dbReference>
<evidence type="ECO:0000259" key="6">
    <source>
        <dbReference type="PROSITE" id="PS51192"/>
    </source>
</evidence>
<evidence type="ECO:0000256" key="2">
    <source>
        <dbReference type="ARBA" id="ARBA00022801"/>
    </source>
</evidence>
<dbReference type="SMART" id="SM00487">
    <property type="entry name" value="DEXDc"/>
    <property type="match status" value="1"/>
</dbReference>
<name>A0A232ELK0_9HYME</name>
<evidence type="ECO:0008006" key="11">
    <source>
        <dbReference type="Google" id="ProtNLM"/>
    </source>
</evidence>
<feature type="domain" description="Helicase C-terminal" evidence="7">
    <location>
        <begin position="507"/>
        <end position="660"/>
    </location>
</feature>
<feature type="region of interest" description="Disordered" evidence="5">
    <location>
        <begin position="22"/>
        <end position="60"/>
    </location>
</feature>
<evidence type="ECO:0000259" key="8">
    <source>
        <dbReference type="PROSITE" id="PS51467"/>
    </source>
</evidence>
<dbReference type="Proteomes" id="UP000215335">
    <property type="component" value="Unassembled WGS sequence"/>
</dbReference>
<dbReference type="InterPro" id="IPR000330">
    <property type="entry name" value="SNF2_N"/>
</dbReference>
<dbReference type="Pfam" id="PF00176">
    <property type="entry name" value="SNF2-rel_dom"/>
    <property type="match status" value="1"/>
</dbReference>
<dbReference type="InterPro" id="IPR049730">
    <property type="entry name" value="SNF2/RAD54-like_C"/>
</dbReference>
<gene>
    <name evidence="9" type="ORF">TSAR_001457</name>
</gene>
<dbReference type="InterPro" id="IPR014001">
    <property type="entry name" value="Helicase_ATP-bd"/>
</dbReference>
<dbReference type="Gene3D" id="3.40.50.10810">
    <property type="entry name" value="Tandem AAA-ATPase domain"/>
    <property type="match status" value="1"/>
</dbReference>
<organism evidence="9 10">
    <name type="scientific">Trichomalopsis sarcophagae</name>
    <dbReference type="NCBI Taxonomy" id="543379"/>
    <lineage>
        <taxon>Eukaryota</taxon>
        <taxon>Metazoa</taxon>
        <taxon>Ecdysozoa</taxon>
        <taxon>Arthropoda</taxon>
        <taxon>Hexapoda</taxon>
        <taxon>Insecta</taxon>
        <taxon>Pterygota</taxon>
        <taxon>Neoptera</taxon>
        <taxon>Endopterygota</taxon>
        <taxon>Hymenoptera</taxon>
        <taxon>Apocrita</taxon>
        <taxon>Proctotrupomorpha</taxon>
        <taxon>Chalcidoidea</taxon>
        <taxon>Pteromalidae</taxon>
        <taxon>Pteromalinae</taxon>
        <taxon>Trichomalopsis</taxon>
    </lineage>
</organism>
<dbReference type="PROSITE" id="PS51467">
    <property type="entry name" value="HARP"/>
    <property type="match status" value="1"/>
</dbReference>
<accession>A0A232ELK0</accession>
<feature type="compositionally biased region" description="Basic and acidic residues" evidence="5">
    <location>
        <begin position="22"/>
        <end position="37"/>
    </location>
</feature>
<feature type="domain" description="Helicase ATP-binding" evidence="6">
    <location>
        <begin position="237"/>
        <end position="393"/>
    </location>
</feature>
<dbReference type="SUPFAM" id="SSF52540">
    <property type="entry name" value="P-loop containing nucleoside triphosphate hydrolases"/>
    <property type="match status" value="2"/>
</dbReference>
<evidence type="ECO:0000256" key="3">
    <source>
        <dbReference type="ARBA" id="ARBA00023242"/>
    </source>
</evidence>
<dbReference type="EMBL" id="NNAY01003547">
    <property type="protein sequence ID" value="OXU19225.1"/>
    <property type="molecule type" value="Genomic_DNA"/>
</dbReference>
<evidence type="ECO:0000313" key="10">
    <source>
        <dbReference type="Proteomes" id="UP000215335"/>
    </source>
</evidence>
<evidence type="ECO:0000256" key="4">
    <source>
        <dbReference type="PROSITE-ProRule" id="PRU00800"/>
    </source>
</evidence>
<dbReference type="Pfam" id="PF00271">
    <property type="entry name" value="Helicase_C"/>
    <property type="match status" value="1"/>
</dbReference>
<dbReference type="CDD" id="cd18793">
    <property type="entry name" value="SF2_C_SNF"/>
    <property type="match status" value="1"/>
</dbReference>
<dbReference type="PANTHER" id="PTHR45766:SF6">
    <property type="entry name" value="SWI_SNF-RELATED MATRIX-ASSOCIATED ACTIN-DEPENDENT REGULATOR OF CHROMATIN SUBFAMILY A-LIKE PROTEIN 1"/>
    <property type="match status" value="1"/>
</dbReference>
<evidence type="ECO:0000313" key="9">
    <source>
        <dbReference type="EMBL" id="OXU19225.1"/>
    </source>
</evidence>
<dbReference type="GO" id="GO:0031297">
    <property type="term" value="P:replication fork processing"/>
    <property type="evidence" value="ECO:0007669"/>
    <property type="project" value="TreeGrafter"/>
</dbReference>
<dbReference type="AlphaFoldDB" id="A0A232ELK0"/>
<evidence type="ECO:0000256" key="1">
    <source>
        <dbReference type="ARBA" id="ARBA00004123"/>
    </source>
</evidence>
<keyword evidence="2" id="KW-0378">Hydrolase</keyword>
<comment type="similarity">
    <text evidence="4">Belongs to the SNF2/RAD54 helicase family. SMARCAL1 subfamily.</text>
</comment>
<feature type="compositionally biased region" description="Polar residues" evidence="5">
    <location>
        <begin position="45"/>
        <end position="60"/>
    </location>
</feature>
<dbReference type="InterPro" id="IPR038718">
    <property type="entry name" value="SNF2-like_sf"/>
</dbReference>
<dbReference type="GO" id="GO:0006281">
    <property type="term" value="P:DNA repair"/>
    <property type="evidence" value="ECO:0007669"/>
    <property type="project" value="TreeGrafter"/>
</dbReference>
<dbReference type="OrthoDB" id="2801544at2759"/>
<evidence type="ECO:0000259" key="7">
    <source>
        <dbReference type="PROSITE" id="PS51194"/>
    </source>
</evidence>
<dbReference type="InterPro" id="IPR001650">
    <property type="entry name" value="Helicase_C-like"/>
</dbReference>
<dbReference type="GO" id="GO:0043596">
    <property type="term" value="C:nuclear replication fork"/>
    <property type="evidence" value="ECO:0007669"/>
    <property type="project" value="TreeGrafter"/>
</dbReference>
<keyword evidence="3" id="KW-0539">Nucleus</keyword>
<proteinExistence type="inferred from homology"/>
<sequence length="727" mass="82360">MNNQGSYLKKVRIQKFTNMYSKEEIERKRQQALERKKQNAPVPNKSPSTGSPNGFMSNFTNKNSISYTSTAVNQNVAPNLSNKKPYGYSQNKSQSTIKQQSSANRYNPISSTTTRFYGNVERCELTCSMTSSNRFVVEMSKYNEALVNNLFKTIPSRLYDIKTKLWSFNINEYDMFHEKLIGLKYAEITFKGLPSFLLTTFKNLLKQENQPKPVIDTSRIDDTLMNSLYPFQKEGIEYGISKNGKCLIADDMGLGKTRQALGIAHYYRSDWPLLIVTPSSVRYQWSEAVIENLDSVPLHAIQHISSTKDYIESSQITILSYDLLTRRIDEIAARKYGVILCDESHYLKSGKTQRTKAVQRLAAHAKRVILLTGTPALSRPIELFPQIKLLMPNFMSYQDFGMRYCSGVQTNYGWDFNGSSNLKELEILLKACCLIRRLKSDVMTQLPSKIRQKIILDPHMIKAATKEMEAASKEMQKKSLTGAQKHGALLQYYSESSKAKEKAVCNYVTDLIENQQKFLIFAHHKNMMDAISNLLTSKKVLFIRIDGKTHPEQRKQFVDSFQQNENVLVAVLSITAANAGITLTAAQLVVFAELSWNPGILCQAEDRVHRIGQTDNVVIRYLLAKDTADDYLWPKIQKKIDVLNEVGLDQNFDLDKADVTNQLADMTHQKSLDDFVECSGSNTESSLNTSQVDASGNAELQTSSESLRDLLDLDDDAFNDIDLDNLA</sequence>
<dbReference type="PROSITE" id="PS51194">
    <property type="entry name" value="HELICASE_CTER"/>
    <property type="match status" value="1"/>
</dbReference>
<protein>
    <recommendedName>
        <fullName evidence="11">SWI/SNF-related matrix-associated actin-dependent regulator of chromatin subfamily A-like protein 1</fullName>
    </recommendedName>
</protein>
<dbReference type="Pfam" id="PF07443">
    <property type="entry name" value="HARP"/>
    <property type="match status" value="1"/>
</dbReference>
<dbReference type="SMART" id="SM00490">
    <property type="entry name" value="HELICc"/>
    <property type="match status" value="1"/>
</dbReference>
<dbReference type="PROSITE" id="PS51192">
    <property type="entry name" value="HELICASE_ATP_BIND_1"/>
    <property type="match status" value="1"/>
</dbReference>
<keyword evidence="10" id="KW-1185">Reference proteome</keyword>
<dbReference type="Gene3D" id="3.40.50.300">
    <property type="entry name" value="P-loop containing nucleotide triphosphate hydrolases"/>
    <property type="match status" value="1"/>
</dbReference>
<dbReference type="InterPro" id="IPR027417">
    <property type="entry name" value="P-loop_NTPase"/>
</dbReference>
<comment type="subcellular location">
    <subcellularLocation>
        <location evidence="1">Nucleus</location>
    </subcellularLocation>
</comment>
<dbReference type="GO" id="GO:0005524">
    <property type="term" value="F:ATP binding"/>
    <property type="evidence" value="ECO:0007669"/>
    <property type="project" value="InterPro"/>
</dbReference>
<dbReference type="CDD" id="cd18010">
    <property type="entry name" value="DEXHc_HARP_SMARCAL1"/>
    <property type="match status" value="1"/>
</dbReference>
<feature type="domain" description="HARP" evidence="8">
    <location>
        <begin position="116"/>
        <end position="194"/>
    </location>
</feature>
<comment type="caution">
    <text evidence="9">The sequence shown here is derived from an EMBL/GenBank/DDBJ whole genome shotgun (WGS) entry which is preliminary data.</text>
</comment>
<reference evidence="9 10" key="1">
    <citation type="journal article" date="2017" name="Curr. Biol.">
        <title>The Evolution of Venom by Co-option of Single-Copy Genes.</title>
        <authorList>
            <person name="Martinson E.O."/>
            <person name="Mrinalini"/>
            <person name="Kelkar Y.D."/>
            <person name="Chang C.H."/>
            <person name="Werren J.H."/>
        </authorList>
    </citation>
    <scope>NUCLEOTIDE SEQUENCE [LARGE SCALE GENOMIC DNA]</scope>
    <source>
        <strain evidence="9 10">Alberta</strain>
        <tissue evidence="9">Whole body</tissue>
    </source>
</reference>
<evidence type="ECO:0000256" key="5">
    <source>
        <dbReference type="SAM" id="MobiDB-lite"/>
    </source>
</evidence>